<keyword evidence="7" id="KW-0378">Hydrolase</keyword>
<evidence type="ECO:0000256" key="3">
    <source>
        <dbReference type="ARBA" id="ARBA00006678"/>
    </source>
</evidence>
<evidence type="ECO:0000256" key="2">
    <source>
        <dbReference type="ARBA" id="ARBA00004604"/>
    </source>
</evidence>
<name>A0A0A1TXX1_ENTIV</name>
<dbReference type="InterPro" id="IPR001247">
    <property type="entry name" value="ExoRNase_PH_dom1"/>
</dbReference>
<organism evidence="7 8">
    <name type="scientific">Entamoeba invadens IP1</name>
    <dbReference type="NCBI Taxonomy" id="370355"/>
    <lineage>
        <taxon>Eukaryota</taxon>
        <taxon>Amoebozoa</taxon>
        <taxon>Evosea</taxon>
        <taxon>Archamoebae</taxon>
        <taxon>Mastigamoebida</taxon>
        <taxon>Entamoebidae</taxon>
        <taxon>Entamoeba</taxon>
    </lineage>
</organism>
<dbReference type="PANTHER" id="PTHR11953">
    <property type="entry name" value="EXOSOME COMPLEX COMPONENT"/>
    <property type="match status" value="1"/>
</dbReference>
<dbReference type="InterPro" id="IPR020568">
    <property type="entry name" value="Ribosomal_Su5_D2-typ_SF"/>
</dbReference>
<dbReference type="InterPro" id="IPR036345">
    <property type="entry name" value="ExoRNase_PH_dom2_sf"/>
</dbReference>
<dbReference type="OMA" id="ECRINTH"/>
<dbReference type="PANTHER" id="PTHR11953:SF0">
    <property type="entry name" value="EXOSOME COMPLEX COMPONENT RRP41"/>
    <property type="match status" value="1"/>
</dbReference>
<dbReference type="GO" id="GO:0004527">
    <property type="term" value="F:exonuclease activity"/>
    <property type="evidence" value="ECO:0007669"/>
    <property type="project" value="UniProtKB-KW"/>
</dbReference>
<gene>
    <name evidence="7" type="ORF">EIN_114140</name>
</gene>
<sequence>MEYITPEGYRVDGRRPTEMRKCEMELGFEKSADGSARVRMGNTLVEAVVSGPMEGKRRNHDSAELKVFFSQATFATRRRRERMFDRNMAETSELLKQMYEQVVLVKQLPETSIEIRVQVLQDDGSVNAAAINACTLALIDAGIPMSDIVSSAEGGYISGRMVVDMGKDEENAGTVFNVHTAVMHNSGTVAILQTEGKMPLKRLGELLSVVEEGAKEAGIQMKEKIMEYGNKVMQYQNI</sequence>
<dbReference type="KEGG" id="eiv:EIN_114140"/>
<dbReference type="Pfam" id="PF01138">
    <property type="entry name" value="RNase_PH"/>
    <property type="match status" value="1"/>
</dbReference>
<dbReference type="GO" id="GO:0071028">
    <property type="term" value="P:nuclear mRNA surveillance"/>
    <property type="evidence" value="ECO:0007669"/>
    <property type="project" value="TreeGrafter"/>
</dbReference>
<evidence type="ECO:0000256" key="4">
    <source>
        <dbReference type="ARBA" id="ARBA00022490"/>
    </source>
</evidence>
<dbReference type="EMBL" id="KB207005">
    <property type="protein sequence ID" value="ELP86270.1"/>
    <property type="molecule type" value="Genomic_DNA"/>
</dbReference>
<evidence type="ECO:0000256" key="1">
    <source>
        <dbReference type="ARBA" id="ARBA00004496"/>
    </source>
</evidence>
<dbReference type="OrthoDB" id="27298at2759"/>
<keyword evidence="8" id="KW-1185">Reference proteome</keyword>
<dbReference type="Gene3D" id="3.30.230.70">
    <property type="entry name" value="GHMP Kinase, N-terminal domain"/>
    <property type="match status" value="1"/>
</dbReference>
<comment type="similarity">
    <text evidence="3">Belongs to the RNase PH family.</text>
</comment>
<keyword evidence="5" id="KW-0271">Exosome</keyword>
<keyword evidence="7" id="KW-0540">Nuclease</keyword>
<dbReference type="GO" id="GO:0071051">
    <property type="term" value="P:poly(A)-dependent snoRNA 3'-end processing"/>
    <property type="evidence" value="ECO:0007669"/>
    <property type="project" value="TreeGrafter"/>
</dbReference>
<dbReference type="Proteomes" id="UP000014680">
    <property type="component" value="Unassembled WGS sequence"/>
</dbReference>
<dbReference type="AlphaFoldDB" id="A0A0A1TXX1"/>
<dbReference type="InterPro" id="IPR027408">
    <property type="entry name" value="PNPase/RNase_PH_dom_sf"/>
</dbReference>
<dbReference type="InterPro" id="IPR050080">
    <property type="entry name" value="RNase_PH"/>
</dbReference>
<proteinExistence type="inferred from homology"/>
<dbReference type="RefSeq" id="XP_004185616.1">
    <property type="nucleotide sequence ID" value="XM_004185568.1"/>
</dbReference>
<dbReference type="GO" id="GO:0016075">
    <property type="term" value="P:rRNA catabolic process"/>
    <property type="evidence" value="ECO:0007669"/>
    <property type="project" value="TreeGrafter"/>
</dbReference>
<evidence type="ECO:0000313" key="8">
    <source>
        <dbReference type="Proteomes" id="UP000014680"/>
    </source>
</evidence>
<dbReference type="GO" id="GO:0034475">
    <property type="term" value="P:U4 snRNA 3'-end processing"/>
    <property type="evidence" value="ECO:0007669"/>
    <property type="project" value="TreeGrafter"/>
</dbReference>
<dbReference type="SUPFAM" id="SSF54211">
    <property type="entry name" value="Ribosomal protein S5 domain 2-like"/>
    <property type="match status" value="1"/>
</dbReference>
<protein>
    <submittedName>
        <fullName evidence="7">Exosome complex exonuclease RRP41, putative</fullName>
    </submittedName>
</protein>
<dbReference type="GO" id="GO:0000176">
    <property type="term" value="C:nuclear exosome (RNase complex)"/>
    <property type="evidence" value="ECO:0007669"/>
    <property type="project" value="TreeGrafter"/>
</dbReference>
<keyword evidence="4" id="KW-0963">Cytoplasm</keyword>
<dbReference type="GeneID" id="14885261"/>
<dbReference type="FunFam" id="3.30.230.70:FF:000004">
    <property type="entry name" value="Exosome complex component Rrp41"/>
    <property type="match status" value="1"/>
</dbReference>
<evidence type="ECO:0000313" key="7">
    <source>
        <dbReference type="EMBL" id="ELP86270.1"/>
    </source>
</evidence>
<accession>A0A0A1TXX1</accession>
<feature type="domain" description="Exoribonuclease phosphorolytic" evidence="6">
    <location>
        <begin position="18"/>
        <end position="144"/>
    </location>
</feature>
<reference evidence="7 8" key="1">
    <citation type="submission" date="2012-10" db="EMBL/GenBank/DDBJ databases">
        <authorList>
            <person name="Zafar N."/>
            <person name="Inman J."/>
            <person name="Hall N."/>
            <person name="Lorenzi H."/>
            <person name="Caler E."/>
        </authorList>
    </citation>
    <scope>NUCLEOTIDE SEQUENCE [LARGE SCALE GENOMIC DNA]</scope>
    <source>
        <strain evidence="7 8">IP1</strain>
    </source>
</reference>
<evidence type="ECO:0000259" key="6">
    <source>
        <dbReference type="Pfam" id="PF01138"/>
    </source>
</evidence>
<dbReference type="SUPFAM" id="SSF55666">
    <property type="entry name" value="Ribonuclease PH domain 2-like"/>
    <property type="match status" value="1"/>
</dbReference>
<dbReference type="GO" id="GO:0005730">
    <property type="term" value="C:nucleolus"/>
    <property type="evidence" value="ECO:0007669"/>
    <property type="project" value="UniProtKB-SubCell"/>
</dbReference>
<dbReference type="VEuPathDB" id="AmoebaDB:EIN_114140"/>
<comment type="subcellular location">
    <subcellularLocation>
        <location evidence="1">Cytoplasm</location>
    </subcellularLocation>
    <subcellularLocation>
        <location evidence="2">Nucleus</location>
        <location evidence="2">Nucleolus</location>
    </subcellularLocation>
</comment>
<evidence type="ECO:0000256" key="5">
    <source>
        <dbReference type="ARBA" id="ARBA00022835"/>
    </source>
</evidence>
<keyword evidence="7" id="KW-0269">Exonuclease</keyword>
<dbReference type="GO" id="GO:0000177">
    <property type="term" value="C:cytoplasmic exosome (RNase complex)"/>
    <property type="evidence" value="ECO:0007669"/>
    <property type="project" value="TreeGrafter"/>
</dbReference>
<dbReference type="GO" id="GO:0003723">
    <property type="term" value="F:RNA binding"/>
    <property type="evidence" value="ECO:0007669"/>
    <property type="project" value="TreeGrafter"/>
</dbReference>